<dbReference type="PANTHER" id="PTHR30203">
    <property type="entry name" value="OUTER MEMBRANE CATION EFFLUX PROTEIN"/>
    <property type="match status" value="1"/>
</dbReference>
<dbReference type="PANTHER" id="PTHR30203:SF30">
    <property type="entry name" value="OUTER MEMBRANE PROTEIN-RELATED"/>
    <property type="match status" value="1"/>
</dbReference>
<sequence>MKKLVVVLILLLPAPLGLWAIDDISFNDPVLNEILRAQQLNSRSWASNEAEIEAGLLKYDISRSSLYPQISAGLDGSGTNSFLSTSPAASPEQTYDIEIKNNYSFSLTPSLAISQLLPSAGTLSGSFSNTITGEGIEESNYYLSPAEDTEYSNYLYFSLGLTQPLYFGKAYDAARRQINDSLEISRLAWCDSRNSLIIAAVTDYYSLMQSAYRLELVQSRLTANTEYEKRMRREHSLGMWTSAQLNTATAARLQAEADQLKAERAYTSARERISILYGIEIDLDPDAVDIEMLPFSFEIDELRSLLYEGNPESGIIAKQKSSAEADVILAEKEAAWSFYADSSYSITSGISQAGFTDSLSLSIGLSMPVVDGNAAKKNIELKKSRAAKLEDDMSEQRKIAAANLQILLDSIELSGKLNDIYTLQEETAAFDLEKGGLELELGHITQKELIELQAVLENARLSILLNKIDYNINVLTVYRMLGIDLGMLTGISEGA</sequence>
<dbReference type="Proteomes" id="UP001221217">
    <property type="component" value="Unassembled WGS sequence"/>
</dbReference>
<evidence type="ECO:0000313" key="3">
    <source>
        <dbReference type="Proteomes" id="UP001221217"/>
    </source>
</evidence>
<accession>A0AAJ1MJT9</accession>
<proteinExistence type="predicted"/>
<evidence type="ECO:0000313" key="2">
    <source>
        <dbReference type="EMBL" id="MDC7226922.1"/>
    </source>
</evidence>
<reference evidence="2 3" key="1">
    <citation type="submission" date="2022-12" db="EMBL/GenBank/DDBJ databases">
        <title>Metagenome assembled genome from gulf of manar.</title>
        <authorList>
            <person name="Kohli P."/>
            <person name="Pk S."/>
            <person name="Venkata Ramana C."/>
            <person name="Sasikala C."/>
        </authorList>
    </citation>
    <scope>NUCLEOTIDE SEQUENCE [LARGE SCALE GENOMIC DNA]</scope>
    <source>
        <strain evidence="2">JB008</strain>
    </source>
</reference>
<evidence type="ECO:0000256" key="1">
    <source>
        <dbReference type="SAM" id="Coils"/>
    </source>
</evidence>
<dbReference type="SUPFAM" id="SSF56954">
    <property type="entry name" value="Outer membrane efflux proteins (OEP)"/>
    <property type="match status" value="1"/>
</dbReference>
<feature type="coiled-coil region" evidence="1">
    <location>
        <begin position="243"/>
        <end position="270"/>
    </location>
</feature>
<dbReference type="Gene3D" id="1.20.1600.10">
    <property type="entry name" value="Outer membrane efflux proteins (OEP)"/>
    <property type="match status" value="1"/>
</dbReference>
<name>A0AAJ1MJT9_9SPIO</name>
<keyword evidence="1" id="KW-0175">Coiled coil</keyword>
<organism evidence="2 3">
    <name type="scientific">Candidatus Thalassospirochaeta sargassi</name>
    <dbReference type="NCBI Taxonomy" id="3119039"/>
    <lineage>
        <taxon>Bacteria</taxon>
        <taxon>Pseudomonadati</taxon>
        <taxon>Spirochaetota</taxon>
        <taxon>Spirochaetia</taxon>
        <taxon>Spirochaetales</taxon>
        <taxon>Spirochaetaceae</taxon>
        <taxon>Candidatus Thalassospirochaeta</taxon>
    </lineage>
</organism>
<comment type="caution">
    <text evidence="2">The sequence shown here is derived from an EMBL/GenBank/DDBJ whole genome shotgun (WGS) entry which is preliminary data.</text>
</comment>
<dbReference type="EMBL" id="JAQQAL010000019">
    <property type="protein sequence ID" value="MDC7226922.1"/>
    <property type="molecule type" value="Genomic_DNA"/>
</dbReference>
<dbReference type="GO" id="GO:0015562">
    <property type="term" value="F:efflux transmembrane transporter activity"/>
    <property type="evidence" value="ECO:0007669"/>
    <property type="project" value="InterPro"/>
</dbReference>
<protein>
    <submittedName>
        <fullName evidence="2">TolC family protein</fullName>
    </submittedName>
</protein>
<dbReference type="AlphaFoldDB" id="A0AAJ1MJT9"/>
<dbReference type="InterPro" id="IPR010131">
    <property type="entry name" value="MdtP/NodT-like"/>
</dbReference>
<gene>
    <name evidence="2" type="ORF">PQJ61_09180</name>
</gene>